<organism evidence="2">
    <name type="scientific">Onchocerca flexuosa</name>
    <dbReference type="NCBI Taxonomy" id="387005"/>
    <lineage>
        <taxon>Eukaryota</taxon>
        <taxon>Metazoa</taxon>
        <taxon>Ecdysozoa</taxon>
        <taxon>Nematoda</taxon>
        <taxon>Chromadorea</taxon>
        <taxon>Rhabditida</taxon>
        <taxon>Spirurina</taxon>
        <taxon>Spiruromorpha</taxon>
        <taxon>Filarioidea</taxon>
        <taxon>Onchocercidae</taxon>
        <taxon>Onchocerca</taxon>
    </lineage>
</organism>
<name>A0A183HXR3_9BILA</name>
<protein>
    <submittedName>
        <fullName evidence="2">Chalcone-flavanone isomerase family protein</fullName>
    </submittedName>
</protein>
<evidence type="ECO:0000256" key="1">
    <source>
        <dbReference type="SAM" id="SignalP"/>
    </source>
</evidence>
<reference evidence="2" key="1">
    <citation type="submission" date="2016-06" db="UniProtKB">
        <authorList>
            <consortium name="WormBaseParasite"/>
        </authorList>
    </citation>
    <scope>IDENTIFICATION</scope>
</reference>
<feature type="signal peptide" evidence="1">
    <location>
        <begin position="1"/>
        <end position="23"/>
    </location>
</feature>
<accession>A0A183HXR3</accession>
<dbReference type="AlphaFoldDB" id="A0A183HXR3"/>
<dbReference type="STRING" id="387005.A0A183HXR3"/>
<sequence length="162" mass="17736">LNKNRFISLIIQVFLVLNLGTSAQLCFLSTVDRAISAPLFTVPFFGESGKTKIVVAASMNGVFIPEEVEIVGISKSSFRKKIVEWASQLISSTNDLKIDYEKLNDILSEPGKCSLSTVDIKPVFIPERSNNGLSCISGINSSTTVEEACLMLFSFKLAAFFQ</sequence>
<feature type="chain" id="PRO_5008150456" evidence="1">
    <location>
        <begin position="24"/>
        <end position="162"/>
    </location>
</feature>
<evidence type="ECO:0000313" key="2">
    <source>
        <dbReference type="WBParaSite" id="OFLC_0001227601-mRNA-1"/>
    </source>
</evidence>
<dbReference type="WBParaSite" id="OFLC_0001227601-mRNA-1">
    <property type="protein sequence ID" value="OFLC_0001227601-mRNA-1"/>
    <property type="gene ID" value="OFLC_0001227601"/>
</dbReference>
<keyword evidence="1" id="KW-0732">Signal</keyword>
<proteinExistence type="predicted"/>